<dbReference type="SUPFAM" id="SSF49464">
    <property type="entry name" value="Carboxypeptidase regulatory domain-like"/>
    <property type="match status" value="1"/>
</dbReference>
<dbReference type="EMBL" id="BAABAK010000010">
    <property type="protein sequence ID" value="GAA3966481.1"/>
    <property type="molecule type" value="Genomic_DNA"/>
</dbReference>
<dbReference type="Proteomes" id="UP001501081">
    <property type="component" value="Unassembled WGS sequence"/>
</dbReference>
<name>A0ABP7PJ95_9SPHI</name>
<evidence type="ECO:0008006" key="3">
    <source>
        <dbReference type="Google" id="ProtNLM"/>
    </source>
</evidence>
<dbReference type="InterPro" id="IPR008969">
    <property type="entry name" value="CarboxyPept-like_regulatory"/>
</dbReference>
<dbReference type="RefSeq" id="WP_344766633.1">
    <property type="nucleotide sequence ID" value="NZ_BAABAK010000010.1"/>
</dbReference>
<accession>A0ABP7PJ95</accession>
<comment type="caution">
    <text evidence="1">The sequence shown here is derived from an EMBL/GenBank/DDBJ whole genome shotgun (WGS) entry which is preliminary data.</text>
</comment>
<proteinExistence type="predicted"/>
<gene>
    <name evidence="1" type="ORF">GCM10022246_19270</name>
</gene>
<organism evidence="1 2">
    <name type="scientific">Pedobacter ginsengiterrae</name>
    <dbReference type="NCBI Taxonomy" id="871696"/>
    <lineage>
        <taxon>Bacteria</taxon>
        <taxon>Pseudomonadati</taxon>
        <taxon>Bacteroidota</taxon>
        <taxon>Sphingobacteriia</taxon>
        <taxon>Sphingobacteriales</taxon>
        <taxon>Sphingobacteriaceae</taxon>
        <taxon>Pedobacter</taxon>
    </lineage>
</organism>
<protein>
    <recommendedName>
        <fullName evidence="3">Carboxypeptidase-like regulatory domain-containing protein</fullName>
    </recommendedName>
</protein>
<sequence>MRFLFILSLIIFSNKIFAQKINGQILDYASKLPLENVIVSYGTHTVITSVDGKFSFQKSLSLEIVRLKKLGYEDYELNLNYTFKDLTIYLKSSAINLNDVLILSKRDYLSDSLKMRKDYANVFAYKAPTIKNILVEKGWRYPTVGSNLVSNSTSSIVSFDILKTIGLLTKGRSSISKLQKVQLKDEEMNYINNRFNAEKIASITKLEGDSLQSFIQKYKPSAIEVKKMNDYQLLIYVKKSYAEFIKSNKD</sequence>
<keyword evidence="2" id="KW-1185">Reference proteome</keyword>
<evidence type="ECO:0000313" key="1">
    <source>
        <dbReference type="EMBL" id="GAA3966481.1"/>
    </source>
</evidence>
<evidence type="ECO:0000313" key="2">
    <source>
        <dbReference type="Proteomes" id="UP001501081"/>
    </source>
</evidence>
<reference evidence="2" key="1">
    <citation type="journal article" date="2019" name="Int. J. Syst. Evol. Microbiol.">
        <title>The Global Catalogue of Microorganisms (GCM) 10K type strain sequencing project: providing services to taxonomists for standard genome sequencing and annotation.</title>
        <authorList>
            <consortium name="The Broad Institute Genomics Platform"/>
            <consortium name="The Broad Institute Genome Sequencing Center for Infectious Disease"/>
            <person name="Wu L."/>
            <person name="Ma J."/>
        </authorList>
    </citation>
    <scope>NUCLEOTIDE SEQUENCE [LARGE SCALE GENOMIC DNA]</scope>
    <source>
        <strain evidence="2">JCM 17338</strain>
    </source>
</reference>